<evidence type="ECO:0000313" key="6">
    <source>
        <dbReference type="EMBL" id="EEF60545.1"/>
    </source>
</evidence>
<keyword evidence="2" id="KW-0032">Aminotransferase</keyword>
<dbReference type="OrthoDB" id="9802328at2"/>
<dbReference type="CDD" id="cd00609">
    <property type="entry name" value="AAT_like"/>
    <property type="match status" value="1"/>
</dbReference>
<dbReference type="GO" id="GO:0008483">
    <property type="term" value="F:transaminase activity"/>
    <property type="evidence" value="ECO:0007669"/>
    <property type="project" value="UniProtKB-KW"/>
</dbReference>
<evidence type="ECO:0000256" key="4">
    <source>
        <dbReference type="ARBA" id="ARBA00022898"/>
    </source>
</evidence>
<evidence type="ECO:0000313" key="7">
    <source>
        <dbReference type="Proteomes" id="UP000003688"/>
    </source>
</evidence>
<sequence length="322" mass="36079">MIITNGSQQMLYMVTEAMCDEGDVVIVEDPTYFVYLGILQSRGIKGRGVRIEEDGLSLEHLEQVLESLKKSGEIKRLKMLYLVSYFQNPSGVTTSYEKKVGALKLLRKYEKAAGHPIFLLEDAAYRELRFKGEDVKSALSAKGFANRVIYAGTYSKPFATGTRVGFGILPDPVYTAVIRIKGNHDFGTSNLLQQLLVKALSSGRYEEHLTALQKRYAKKAKGMLVAMKQYFPAEVQWWEPLGGLYYWARVPQALKTGVKSKLFQKALAKDVLYVPGELCYANDPTRRKPENAMRISFGGGTEQNIQLGIERLGGVLREMLGK</sequence>
<proteinExistence type="predicted"/>
<protein>
    <submittedName>
        <fullName evidence="6">Putative transcriptional regulator, GntR family</fullName>
    </submittedName>
</protein>
<keyword evidence="7" id="KW-1185">Reference proteome</keyword>
<dbReference type="InterPro" id="IPR015424">
    <property type="entry name" value="PyrdxlP-dep_Trfase"/>
</dbReference>
<comment type="cofactor">
    <cofactor evidence="1">
        <name>pyridoxal 5'-phosphate</name>
        <dbReference type="ChEBI" id="CHEBI:597326"/>
    </cofactor>
</comment>
<dbReference type="InterPro" id="IPR004839">
    <property type="entry name" value="Aminotransferase_I/II_large"/>
</dbReference>
<dbReference type="Pfam" id="PF00155">
    <property type="entry name" value="Aminotran_1_2"/>
    <property type="match status" value="1"/>
</dbReference>
<keyword evidence="4" id="KW-0663">Pyridoxal phosphate</keyword>
<dbReference type="STRING" id="320771.Cflav_PD3515"/>
<dbReference type="InterPro" id="IPR015422">
    <property type="entry name" value="PyrdxlP-dep_Trfase_small"/>
</dbReference>
<dbReference type="PANTHER" id="PTHR42790">
    <property type="entry name" value="AMINOTRANSFERASE"/>
    <property type="match status" value="1"/>
</dbReference>
<dbReference type="Gene3D" id="3.40.640.10">
    <property type="entry name" value="Type I PLP-dependent aspartate aminotransferase-like (Major domain)"/>
    <property type="match status" value="1"/>
</dbReference>
<dbReference type="Gene3D" id="3.90.1150.10">
    <property type="entry name" value="Aspartate Aminotransferase, domain 1"/>
    <property type="match status" value="1"/>
</dbReference>
<reference evidence="6 7" key="1">
    <citation type="journal article" date="2011" name="J. Bacteriol.">
        <title>Genome sequence of 'Pedosphaera parvula' Ellin514, an aerobic Verrucomicrobial isolate from pasture soil.</title>
        <authorList>
            <person name="Kant R."/>
            <person name="van Passel M.W."/>
            <person name="Sangwan P."/>
            <person name="Palva A."/>
            <person name="Lucas S."/>
            <person name="Copeland A."/>
            <person name="Lapidus A."/>
            <person name="Glavina Del Rio T."/>
            <person name="Dalin E."/>
            <person name="Tice H."/>
            <person name="Bruce D."/>
            <person name="Goodwin L."/>
            <person name="Pitluck S."/>
            <person name="Chertkov O."/>
            <person name="Larimer F.W."/>
            <person name="Land M.L."/>
            <person name="Hauser L."/>
            <person name="Brettin T.S."/>
            <person name="Detter J.C."/>
            <person name="Han S."/>
            <person name="de Vos W.M."/>
            <person name="Janssen P.H."/>
            <person name="Smidt H."/>
        </authorList>
    </citation>
    <scope>NUCLEOTIDE SEQUENCE [LARGE SCALE GENOMIC DNA]</scope>
    <source>
        <strain evidence="6 7">Ellin514</strain>
    </source>
</reference>
<comment type="caution">
    <text evidence="6">The sequence shown here is derived from an EMBL/GenBank/DDBJ whole genome shotgun (WGS) entry which is preliminary data.</text>
</comment>
<evidence type="ECO:0000259" key="5">
    <source>
        <dbReference type="Pfam" id="PF00155"/>
    </source>
</evidence>
<dbReference type="SUPFAM" id="SSF53383">
    <property type="entry name" value="PLP-dependent transferases"/>
    <property type="match status" value="1"/>
</dbReference>
<evidence type="ECO:0000256" key="1">
    <source>
        <dbReference type="ARBA" id="ARBA00001933"/>
    </source>
</evidence>
<name>B9XI52_PEDPL</name>
<accession>B9XI52</accession>
<organism evidence="6 7">
    <name type="scientific">Pedosphaera parvula (strain Ellin514)</name>
    <dbReference type="NCBI Taxonomy" id="320771"/>
    <lineage>
        <taxon>Bacteria</taxon>
        <taxon>Pseudomonadati</taxon>
        <taxon>Verrucomicrobiota</taxon>
        <taxon>Pedosphaerae</taxon>
        <taxon>Pedosphaerales</taxon>
        <taxon>Pedosphaeraceae</taxon>
        <taxon>Pedosphaera</taxon>
    </lineage>
</organism>
<dbReference type="GO" id="GO:0030170">
    <property type="term" value="F:pyridoxal phosphate binding"/>
    <property type="evidence" value="ECO:0007669"/>
    <property type="project" value="InterPro"/>
</dbReference>
<keyword evidence="3" id="KW-0808">Transferase</keyword>
<gene>
    <name evidence="6" type="ORF">Cflav_PD3515</name>
</gene>
<evidence type="ECO:0000256" key="3">
    <source>
        <dbReference type="ARBA" id="ARBA00022679"/>
    </source>
</evidence>
<dbReference type="PANTHER" id="PTHR42790:SF19">
    <property type="entry name" value="KYNURENINE_ALPHA-AMINOADIPATE AMINOTRANSFERASE, MITOCHONDRIAL"/>
    <property type="match status" value="1"/>
</dbReference>
<dbReference type="AlphaFoldDB" id="B9XI52"/>
<feature type="domain" description="Aminotransferase class I/classII large" evidence="5">
    <location>
        <begin position="2"/>
        <end position="312"/>
    </location>
</feature>
<dbReference type="InterPro" id="IPR050859">
    <property type="entry name" value="Class-I_PLP-dep_aminotransf"/>
</dbReference>
<dbReference type="EMBL" id="ABOX02000016">
    <property type="protein sequence ID" value="EEF60545.1"/>
    <property type="molecule type" value="Genomic_DNA"/>
</dbReference>
<dbReference type="Proteomes" id="UP000003688">
    <property type="component" value="Unassembled WGS sequence"/>
</dbReference>
<dbReference type="GO" id="GO:1901605">
    <property type="term" value="P:alpha-amino acid metabolic process"/>
    <property type="evidence" value="ECO:0007669"/>
    <property type="project" value="TreeGrafter"/>
</dbReference>
<dbReference type="InterPro" id="IPR015421">
    <property type="entry name" value="PyrdxlP-dep_Trfase_major"/>
</dbReference>
<evidence type="ECO:0000256" key="2">
    <source>
        <dbReference type="ARBA" id="ARBA00022576"/>
    </source>
</evidence>